<sequence length="124" mass="13594">MPKTQDPFRKHVEYLEKRKWRCTFCKKVFAGSTPRIRAHLGGILNHGIKACENVKDSVRAEALATFNGKDSVLDKSTGGTSGEGRERIVIGASQFGIQIDDGSNPNDTQNLNQPGCVPQQPSCH</sequence>
<comment type="caution">
    <text evidence="2">The sequence shown here is derived from an EMBL/GenBank/DDBJ whole genome shotgun (WGS) entry which is preliminary data.</text>
</comment>
<organism evidence="2 3">
    <name type="scientific">Eucalyptus globulus</name>
    <name type="common">Tasmanian blue gum</name>
    <dbReference type="NCBI Taxonomy" id="34317"/>
    <lineage>
        <taxon>Eukaryota</taxon>
        <taxon>Viridiplantae</taxon>
        <taxon>Streptophyta</taxon>
        <taxon>Embryophyta</taxon>
        <taxon>Tracheophyta</taxon>
        <taxon>Spermatophyta</taxon>
        <taxon>Magnoliopsida</taxon>
        <taxon>eudicotyledons</taxon>
        <taxon>Gunneridae</taxon>
        <taxon>Pentapetalae</taxon>
        <taxon>rosids</taxon>
        <taxon>malvids</taxon>
        <taxon>Myrtales</taxon>
        <taxon>Myrtaceae</taxon>
        <taxon>Myrtoideae</taxon>
        <taxon>Eucalypteae</taxon>
        <taxon>Eucalyptus</taxon>
    </lineage>
</organism>
<protein>
    <recommendedName>
        <fullName evidence="4">BED-type domain-containing protein</fullName>
    </recommendedName>
</protein>
<accession>A0ABD3LEA2</accession>
<gene>
    <name evidence="2" type="ORF">ACJRO7_009620</name>
</gene>
<dbReference type="EMBL" id="JBJKBG010000002">
    <property type="protein sequence ID" value="KAL3748406.1"/>
    <property type="molecule type" value="Genomic_DNA"/>
</dbReference>
<proteinExistence type="predicted"/>
<evidence type="ECO:0000313" key="2">
    <source>
        <dbReference type="EMBL" id="KAL3748406.1"/>
    </source>
</evidence>
<dbReference type="Proteomes" id="UP001634007">
    <property type="component" value="Unassembled WGS sequence"/>
</dbReference>
<evidence type="ECO:0000313" key="3">
    <source>
        <dbReference type="Proteomes" id="UP001634007"/>
    </source>
</evidence>
<feature type="compositionally biased region" description="Polar residues" evidence="1">
    <location>
        <begin position="101"/>
        <end position="124"/>
    </location>
</feature>
<feature type="region of interest" description="Disordered" evidence="1">
    <location>
        <begin position="99"/>
        <end position="124"/>
    </location>
</feature>
<keyword evidence="3" id="KW-1185">Reference proteome</keyword>
<evidence type="ECO:0000256" key="1">
    <source>
        <dbReference type="SAM" id="MobiDB-lite"/>
    </source>
</evidence>
<dbReference type="AlphaFoldDB" id="A0ABD3LEA2"/>
<reference evidence="2 3" key="1">
    <citation type="submission" date="2024-11" db="EMBL/GenBank/DDBJ databases">
        <title>Chromosome-level genome assembly of Eucalyptus globulus Labill. provides insights into its genome evolution.</title>
        <authorList>
            <person name="Li X."/>
        </authorList>
    </citation>
    <scope>NUCLEOTIDE SEQUENCE [LARGE SCALE GENOMIC DNA]</scope>
    <source>
        <strain evidence="2">CL2024</strain>
        <tissue evidence="2">Fresh tender leaves</tissue>
    </source>
</reference>
<evidence type="ECO:0008006" key="4">
    <source>
        <dbReference type="Google" id="ProtNLM"/>
    </source>
</evidence>
<name>A0ABD3LEA2_EUCGL</name>